<organism evidence="15 16">
    <name type="scientific">Elliptochloris bilobata</name>
    <dbReference type="NCBI Taxonomy" id="381761"/>
    <lineage>
        <taxon>Eukaryota</taxon>
        <taxon>Viridiplantae</taxon>
        <taxon>Chlorophyta</taxon>
        <taxon>core chlorophytes</taxon>
        <taxon>Trebouxiophyceae</taxon>
        <taxon>Trebouxiophyceae incertae sedis</taxon>
        <taxon>Elliptochloris clade</taxon>
        <taxon>Elliptochloris</taxon>
    </lineage>
</organism>
<dbReference type="InterPro" id="IPR011993">
    <property type="entry name" value="PH-like_dom_sf"/>
</dbReference>
<comment type="similarity">
    <text evidence="4">Belongs to the membrane-bound acyltransferase family. Sterol o-acyltransferase subfamily.</text>
</comment>
<comment type="caution">
    <text evidence="15">The sequence shown here is derived from an EMBL/GenBank/DDBJ whole genome shotgun (WGS) entry which is preliminary data.</text>
</comment>
<evidence type="ECO:0000256" key="7">
    <source>
        <dbReference type="ARBA" id="ARBA00022692"/>
    </source>
</evidence>
<dbReference type="PANTHER" id="PTHR10408:SF7">
    <property type="entry name" value="DIACYLGLYCEROL O-ACYLTRANSFERASE 1"/>
    <property type="match status" value="1"/>
</dbReference>
<feature type="transmembrane region" description="Helical" evidence="13">
    <location>
        <begin position="621"/>
        <end position="644"/>
    </location>
</feature>
<gene>
    <name evidence="15" type="ORF">WJX81_004802</name>
</gene>
<evidence type="ECO:0000313" key="15">
    <source>
        <dbReference type="EMBL" id="KAK9820951.1"/>
    </source>
</evidence>
<feature type="transmembrane region" description="Helical" evidence="13">
    <location>
        <begin position="688"/>
        <end position="710"/>
    </location>
</feature>
<evidence type="ECO:0000256" key="4">
    <source>
        <dbReference type="ARBA" id="ARBA00009010"/>
    </source>
</evidence>
<feature type="transmembrane region" description="Helical" evidence="13">
    <location>
        <begin position="656"/>
        <end position="676"/>
    </location>
</feature>
<dbReference type="InterPro" id="IPR001849">
    <property type="entry name" value="PH_domain"/>
</dbReference>
<feature type="transmembrane region" description="Helical" evidence="13">
    <location>
        <begin position="327"/>
        <end position="349"/>
    </location>
</feature>
<keyword evidence="7 13" id="KW-0812">Transmembrane</keyword>
<evidence type="ECO:0000256" key="1">
    <source>
        <dbReference type="ARBA" id="ARBA00004477"/>
    </source>
</evidence>
<feature type="transmembrane region" description="Helical" evidence="13">
    <location>
        <begin position="284"/>
        <end position="302"/>
    </location>
</feature>
<evidence type="ECO:0000256" key="12">
    <source>
        <dbReference type="SAM" id="MobiDB-lite"/>
    </source>
</evidence>
<dbReference type="Pfam" id="PF03062">
    <property type="entry name" value="MBOAT"/>
    <property type="match status" value="1"/>
</dbReference>
<accession>A0AAW1QHM3</accession>
<dbReference type="EMBL" id="JALJOU010000111">
    <property type="protein sequence ID" value="KAK9820951.1"/>
    <property type="molecule type" value="Genomic_DNA"/>
</dbReference>
<feature type="transmembrane region" description="Helical" evidence="13">
    <location>
        <begin position="563"/>
        <end position="582"/>
    </location>
</feature>
<evidence type="ECO:0000256" key="13">
    <source>
        <dbReference type="SAM" id="Phobius"/>
    </source>
</evidence>
<evidence type="ECO:0000256" key="8">
    <source>
        <dbReference type="ARBA" id="ARBA00022824"/>
    </source>
</evidence>
<evidence type="ECO:0000256" key="11">
    <source>
        <dbReference type="ARBA" id="ARBA00023315"/>
    </source>
</evidence>
<dbReference type="Proteomes" id="UP001445335">
    <property type="component" value="Unassembled WGS sequence"/>
</dbReference>
<keyword evidence="9 13" id="KW-1133">Transmembrane helix</keyword>
<dbReference type="CDD" id="cd00821">
    <property type="entry name" value="PH"/>
    <property type="match status" value="1"/>
</dbReference>
<keyword evidence="16" id="KW-1185">Reference proteome</keyword>
<comment type="subcellular location">
    <subcellularLocation>
        <location evidence="1">Endoplasmic reticulum membrane</location>
        <topology evidence="1">Multi-pass membrane protein</topology>
    </subcellularLocation>
</comment>
<dbReference type="PANTHER" id="PTHR10408">
    <property type="entry name" value="STEROL O-ACYLTRANSFERASE"/>
    <property type="match status" value="1"/>
</dbReference>
<evidence type="ECO:0000256" key="2">
    <source>
        <dbReference type="ARBA" id="ARBA00004771"/>
    </source>
</evidence>
<feature type="domain" description="PH" evidence="14">
    <location>
        <begin position="41"/>
        <end position="145"/>
    </location>
</feature>
<feature type="transmembrane region" description="Helical" evidence="13">
    <location>
        <begin position="509"/>
        <end position="527"/>
    </location>
</feature>
<feature type="transmembrane region" description="Helical" evidence="13">
    <location>
        <begin position="416"/>
        <end position="438"/>
    </location>
</feature>
<proteinExistence type="inferred from homology"/>
<name>A0AAW1QHM3_9CHLO</name>
<dbReference type="SUPFAM" id="SSF50729">
    <property type="entry name" value="PH domain-like"/>
    <property type="match status" value="1"/>
</dbReference>
<dbReference type="GO" id="GO:0005789">
    <property type="term" value="C:endoplasmic reticulum membrane"/>
    <property type="evidence" value="ECO:0007669"/>
    <property type="project" value="UniProtKB-SubCell"/>
</dbReference>
<dbReference type="AlphaFoldDB" id="A0AAW1QHM3"/>
<dbReference type="InterPro" id="IPR004299">
    <property type="entry name" value="MBOAT_fam"/>
</dbReference>
<evidence type="ECO:0000256" key="9">
    <source>
        <dbReference type="ARBA" id="ARBA00022989"/>
    </source>
</evidence>
<dbReference type="EC" id="2.3.1.20" evidence="5"/>
<feature type="compositionally biased region" description="Basic and acidic residues" evidence="12">
    <location>
        <begin position="446"/>
        <end position="460"/>
    </location>
</feature>
<evidence type="ECO:0000256" key="5">
    <source>
        <dbReference type="ARBA" id="ARBA00013244"/>
    </source>
</evidence>
<evidence type="ECO:0000256" key="6">
    <source>
        <dbReference type="ARBA" id="ARBA00022679"/>
    </source>
</evidence>
<comment type="pathway">
    <text evidence="3">Lipid metabolism.</text>
</comment>
<dbReference type="Pfam" id="PF00169">
    <property type="entry name" value="PH"/>
    <property type="match status" value="1"/>
</dbReference>
<keyword evidence="11" id="KW-0012">Acyltransferase</keyword>
<feature type="region of interest" description="Disordered" evidence="12">
    <location>
        <begin position="446"/>
        <end position="468"/>
    </location>
</feature>
<evidence type="ECO:0000313" key="16">
    <source>
        <dbReference type="Proteomes" id="UP001445335"/>
    </source>
</evidence>
<evidence type="ECO:0000259" key="14">
    <source>
        <dbReference type="PROSITE" id="PS50003"/>
    </source>
</evidence>
<dbReference type="GO" id="GO:0019432">
    <property type="term" value="P:triglyceride biosynthetic process"/>
    <property type="evidence" value="ECO:0007669"/>
    <property type="project" value="UniProtKB-ARBA"/>
</dbReference>
<evidence type="ECO:0000256" key="3">
    <source>
        <dbReference type="ARBA" id="ARBA00005189"/>
    </source>
</evidence>
<dbReference type="SMART" id="SM00233">
    <property type="entry name" value="PH"/>
    <property type="match status" value="1"/>
</dbReference>
<reference evidence="15 16" key="1">
    <citation type="journal article" date="2024" name="Nat. Commun.">
        <title>Phylogenomics reveals the evolutionary origins of lichenization in chlorophyte algae.</title>
        <authorList>
            <person name="Puginier C."/>
            <person name="Libourel C."/>
            <person name="Otte J."/>
            <person name="Skaloud P."/>
            <person name="Haon M."/>
            <person name="Grisel S."/>
            <person name="Petersen M."/>
            <person name="Berrin J.G."/>
            <person name="Delaux P.M."/>
            <person name="Dal Grande F."/>
            <person name="Keller J."/>
        </authorList>
    </citation>
    <scope>NUCLEOTIDE SEQUENCE [LARGE SCALE GENOMIC DNA]</scope>
    <source>
        <strain evidence="15 16">SAG 245.80</strain>
    </source>
</reference>
<keyword evidence="8" id="KW-0256">Endoplasmic reticulum</keyword>
<feature type="transmembrane region" description="Helical" evidence="13">
    <location>
        <begin position="387"/>
        <end position="410"/>
    </location>
</feature>
<dbReference type="PROSITE" id="PS50003">
    <property type="entry name" value="PH_DOMAIN"/>
    <property type="match status" value="1"/>
</dbReference>
<protein>
    <recommendedName>
        <fullName evidence="5">diacylglycerol O-acyltransferase</fullName>
        <ecNumber evidence="5">2.3.1.20</ecNumber>
    </recommendedName>
</protein>
<comment type="pathway">
    <text evidence="2">Glycerolipid metabolism; triacylglycerol biosynthesis.</text>
</comment>
<dbReference type="GO" id="GO:0004144">
    <property type="term" value="F:diacylglycerol O-acyltransferase activity"/>
    <property type="evidence" value="ECO:0007669"/>
    <property type="project" value="UniProtKB-EC"/>
</dbReference>
<keyword evidence="6" id="KW-0808">Transferase</keyword>
<feature type="region of interest" description="Disordered" evidence="12">
    <location>
        <begin position="227"/>
        <end position="251"/>
    </location>
</feature>
<keyword evidence="10 13" id="KW-0472">Membrane</keyword>
<evidence type="ECO:0000256" key="10">
    <source>
        <dbReference type="ARBA" id="ARBA00023136"/>
    </source>
</evidence>
<dbReference type="Gene3D" id="2.30.29.30">
    <property type="entry name" value="Pleckstrin-homology domain (PH domain)/Phosphotyrosine-binding domain (PTB)"/>
    <property type="match status" value="1"/>
</dbReference>
<sequence>MAARAGEAADGAAKPAQARIAQLAAENERLKLLVTAKQNCEPSRCGYLCKYRPFTTGLFSGQWELRFFTLNGSALQYYKNEKATTDHPRGHVDVAGCIVEVEGQKKGRFWTFGVVDRGGISLLRMSTADEHAADAWVKALMAAGCEMRTLSGPCRTRSPLRSADVRWRGDLRQQHATGTPRSTPEDLSLRWVNGVGRGGEAEIVERAAGHAAADARAMTDMVRRARGRDYTSDSGASEAGALPRPQPPPVERTMVRMTGSTPLHVESRPSMLSSNRIALQQHSGLLNLMMLILVCANARLIMENLLKYGVLTNPTAWIGFALPRGNLPLLLCWPSLAAFATAALGIELLGNARLKAEKKASMAKKKKDVRPSDARRLAARMGRQTEAVLFALNAANLTAALGVPCAVVELTHAEAVPGFVVTIFTVVLWMKLVSFAHCNYDLRSRRRAADQRQHERRAPDADADEAMSGGGGVAYPRNLTASNLAYFLVVPTLIYQPSYPRSMRFRGRWLFFGIGKLVVVAGVALMITEQYLQPTIANSLVPLRELNWPHMIERVLKLSLPTLYGWLLIFYALFHLWLNIVAEVTGFGDREFYKDWWNSDTTGTYWKRWNMPVHKWMLRHVYFPALHAGVPRMWAGTLVFAVSATFHELLVGLPLHMVRCWAFVGVMSQVPLMYLTEYLKRKVKSDQVGNFIFWVTFCVIGQPISIILYYHDWLLINRPEWLPPAVGGRGVNATLAFAPPT</sequence>
<dbReference type="InterPro" id="IPR014371">
    <property type="entry name" value="Oat_ACAT_DAG_ARE"/>
</dbReference>